<evidence type="ECO:0000256" key="4">
    <source>
        <dbReference type="ARBA" id="ARBA00022695"/>
    </source>
</evidence>
<dbReference type="InterPro" id="IPR029056">
    <property type="entry name" value="Ribokinase-like"/>
</dbReference>
<evidence type="ECO:0000256" key="6">
    <source>
        <dbReference type="ARBA" id="ARBA00022777"/>
    </source>
</evidence>
<protein>
    <recommendedName>
        <fullName evidence="2">D-glycero-beta-D-manno-heptose 1-phosphate adenylyltransferase</fullName>
        <ecNumber evidence="2">2.7.7.70</ecNumber>
    </recommendedName>
</protein>
<name>A0ABV3SXU5_9ACTN</name>
<keyword evidence="6" id="KW-0418">Kinase</keyword>
<dbReference type="SUPFAM" id="SSF52374">
    <property type="entry name" value="Nucleotidylyl transferase"/>
    <property type="match status" value="1"/>
</dbReference>
<dbReference type="InterPro" id="IPR002173">
    <property type="entry name" value="Carboh/pur_kinase_PfkB_CS"/>
</dbReference>
<dbReference type="Gene3D" id="3.40.1190.20">
    <property type="match status" value="1"/>
</dbReference>
<proteinExistence type="predicted"/>
<comment type="pathway">
    <text evidence="1">Bacterial outer membrane biogenesis; LPS core biosynthesis.</text>
</comment>
<dbReference type="Pfam" id="PF01467">
    <property type="entry name" value="CTP_transf_like"/>
    <property type="match status" value="1"/>
</dbReference>
<keyword evidence="3" id="KW-0808">Transferase</keyword>
<organism evidence="13 14">
    <name type="scientific">Nocardioides eburneus</name>
    <dbReference type="NCBI Taxonomy" id="3231482"/>
    <lineage>
        <taxon>Bacteria</taxon>
        <taxon>Bacillati</taxon>
        <taxon>Actinomycetota</taxon>
        <taxon>Actinomycetes</taxon>
        <taxon>Propionibacteriales</taxon>
        <taxon>Nocardioidaceae</taxon>
        <taxon>Nocardioides</taxon>
    </lineage>
</organism>
<dbReference type="PANTHER" id="PTHR43793:SF2">
    <property type="entry name" value="BIFUNCTIONAL PROTEIN HLDE"/>
    <property type="match status" value="1"/>
</dbReference>
<dbReference type="InterPro" id="IPR004821">
    <property type="entry name" value="Cyt_trans-like"/>
</dbReference>
<dbReference type="SUPFAM" id="SSF53613">
    <property type="entry name" value="Ribokinase-like"/>
    <property type="match status" value="1"/>
</dbReference>
<dbReference type="EC" id="2.7.7.70" evidence="2"/>
<evidence type="ECO:0000256" key="3">
    <source>
        <dbReference type="ARBA" id="ARBA00022679"/>
    </source>
</evidence>
<evidence type="ECO:0000256" key="1">
    <source>
        <dbReference type="ARBA" id="ARBA00004713"/>
    </source>
</evidence>
<dbReference type="NCBIfam" id="TIGR00125">
    <property type="entry name" value="cyt_tran_rel"/>
    <property type="match status" value="1"/>
</dbReference>
<dbReference type="NCBIfam" id="TIGR02199">
    <property type="entry name" value="rfaE_dom_II"/>
    <property type="match status" value="1"/>
</dbReference>
<evidence type="ECO:0000313" key="13">
    <source>
        <dbReference type="EMBL" id="MEX0427761.1"/>
    </source>
</evidence>
<feature type="domain" description="Cytidyltransferase-like" evidence="12">
    <location>
        <begin position="323"/>
        <end position="413"/>
    </location>
</feature>
<dbReference type="InterPro" id="IPR050385">
    <property type="entry name" value="Archaeal_FAD_synthase"/>
</dbReference>
<keyword evidence="9" id="KW-0119">Carbohydrate metabolism</keyword>
<evidence type="ECO:0000259" key="12">
    <source>
        <dbReference type="Pfam" id="PF01467"/>
    </source>
</evidence>
<comment type="catalytic activity">
    <reaction evidence="10">
        <text>D-glycero-beta-D-manno-heptose 1-phosphate + ATP + H(+) = ADP-D-glycero-beta-D-manno-heptose + diphosphate</text>
        <dbReference type="Rhea" id="RHEA:27465"/>
        <dbReference type="ChEBI" id="CHEBI:15378"/>
        <dbReference type="ChEBI" id="CHEBI:30616"/>
        <dbReference type="ChEBI" id="CHEBI:33019"/>
        <dbReference type="ChEBI" id="CHEBI:59967"/>
        <dbReference type="ChEBI" id="CHEBI:61593"/>
        <dbReference type="EC" id="2.7.7.70"/>
    </reaction>
</comment>
<keyword evidence="7" id="KW-0067">ATP-binding</keyword>
<dbReference type="RefSeq" id="WP_367993452.1">
    <property type="nucleotide sequence ID" value="NZ_JBFPJR010000012.1"/>
</dbReference>
<evidence type="ECO:0000256" key="2">
    <source>
        <dbReference type="ARBA" id="ARBA00012519"/>
    </source>
</evidence>
<dbReference type="Gene3D" id="3.40.50.620">
    <property type="entry name" value="HUPs"/>
    <property type="match status" value="1"/>
</dbReference>
<dbReference type="EMBL" id="JBFPJR010000012">
    <property type="protein sequence ID" value="MEX0427761.1"/>
    <property type="molecule type" value="Genomic_DNA"/>
</dbReference>
<dbReference type="PROSITE" id="PS00584">
    <property type="entry name" value="PFKB_KINASES_2"/>
    <property type="match status" value="1"/>
</dbReference>
<feature type="domain" description="Carbohydrate kinase PfkB" evidence="11">
    <location>
        <begin position="3"/>
        <end position="295"/>
    </location>
</feature>
<dbReference type="InterPro" id="IPR011611">
    <property type="entry name" value="PfkB_dom"/>
</dbReference>
<accession>A0ABV3SXU5</accession>
<sequence length="453" mass="45292">MTLVVVGDALLDIDLVGRAGRLMPDAPVPVLDELEERPRPGGAALAAALAAGDGEDVVLVAPVADDEAGARLAALVAESGVRLVPLPYDGTTAVKRRVRASGQSLLRLDEGGSGDVGAPPAQALEAIAGATAALVSDYGRGITSQPAVRAALDGLPARVPTVWDPHPRGARPVAGVRLATPNHDEAARLCPDPAAGAGEGTGLAAVSAQAAALVAAWRAQAVCITLGAGGALLSRGETSPSVVPAPRVAVSDTCGAGDRFASAALVALAAGAVTLEAVQQAVTSAAGFVAAGGAAAFGAAAPVEHGHDAVTRVRAAGGTVVATGGCFDLLHAGHVATLEAARSLGDCLVVCLNSDASVRRLKGASRPLVPQADRARVLAALECVDEVVIFDEDTPEQALRRVRPDVWAKGGDYAGADLPEAALLRDWGGQAVVLPYLEGRSTTSLVTTALSRA</sequence>
<dbReference type="GO" id="GO:0016779">
    <property type="term" value="F:nucleotidyltransferase activity"/>
    <property type="evidence" value="ECO:0007669"/>
    <property type="project" value="UniProtKB-KW"/>
</dbReference>
<evidence type="ECO:0000256" key="10">
    <source>
        <dbReference type="ARBA" id="ARBA00047428"/>
    </source>
</evidence>
<dbReference type="Proteomes" id="UP001556631">
    <property type="component" value="Unassembled WGS sequence"/>
</dbReference>
<evidence type="ECO:0000256" key="8">
    <source>
        <dbReference type="ARBA" id="ARBA00023268"/>
    </source>
</evidence>
<keyword evidence="4 13" id="KW-0548">Nucleotidyltransferase</keyword>
<dbReference type="InterPro" id="IPR011914">
    <property type="entry name" value="RfaE_dom_II"/>
</dbReference>
<evidence type="ECO:0000259" key="11">
    <source>
        <dbReference type="Pfam" id="PF00294"/>
    </source>
</evidence>
<dbReference type="Pfam" id="PF00294">
    <property type="entry name" value="PfkB"/>
    <property type="match status" value="1"/>
</dbReference>
<evidence type="ECO:0000313" key="14">
    <source>
        <dbReference type="Proteomes" id="UP001556631"/>
    </source>
</evidence>
<comment type="caution">
    <text evidence="13">The sequence shown here is derived from an EMBL/GenBank/DDBJ whole genome shotgun (WGS) entry which is preliminary data.</text>
</comment>
<keyword evidence="5" id="KW-0547">Nucleotide-binding</keyword>
<reference evidence="13 14" key="1">
    <citation type="submission" date="2024-07" db="EMBL/GenBank/DDBJ databases">
        <authorList>
            <person name="Lee S."/>
            <person name="Kang M."/>
        </authorList>
    </citation>
    <scope>NUCLEOTIDE SEQUENCE [LARGE SCALE GENOMIC DNA]</scope>
    <source>
        <strain evidence="13 14">DS6</strain>
    </source>
</reference>
<dbReference type="InterPro" id="IPR014729">
    <property type="entry name" value="Rossmann-like_a/b/a_fold"/>
</dbReference>
<dbReference type="PANTHER" id="PTHR43793">
    <property type="entry name" value="FAD SYNTHASE"/>
    <property type="match status" value="1"/>
</dbReference>
<evidence type="ECO:0000256" key="7">
    <source>
        <dbReference type="ARBA" id="ARBA00022840"/>
    </source>
</evidence>
<keyword evidence="8" id="KW-0511">Multifunctional enzyme</keyword>
<gene>
    <name evidence="13" type="primary">rfaE2</name>
    <name evidence="13" type="ORF">AB3X52_09035</name>
</gene>
<evidence type="ECO:0000256" key="5">
    <source>
        <dbReference type="ARBA" id="ARBA00022741"/>
    </source>
</evidence>
<evidence type="ECO:0000256" key="9">
    <source>
        <dbReference type="ARBA" id="ARBA00023277"/>
    </source>
</evidence>
<keyword evidence="14" id="KW-1185">Reference proteome</keyword>